<dbReference type="Gene3D" id="2.40.160.20">
    <property type="match status" value="1"/>
</dbReference>
<dbReference type="EMBL" id="QGNA01000009">
    <property type="protein sequence ID" value="PWS34006.1"/>
    <property type="molecule type" value="Genomic_DNA"/>
</dbReference>
<dbReference type="Pfam" id="PF13505">
    <property type="entry name" value="OMP_b-brl"/>
    <property type="match status" value="1"/>
</dbReference>
<evidence type="ECO:0000313" key="4">
    <source>
        <dbReference type="Proteomes" id="UP000245765"/>
    </source>
</evidence>
<dbReference type="InterPro" id="IPR011250">
    <property type="entry name" value="OMP/PagP_B-barrel"/>
</dbReference>
<dbReference type="Proteomes" id="UP000245765">
    <property type="component" value="Unassembled WGS sequence"/>
</dbReference>
<keyword evidence="1" id="KW-0732">Signal</keyword>
<keyword evidence="4" id="KW-1185">Reference proteome</keyword>
<accession>A0A317F8U8</accession>
<name>A0A317F8U8_9PROT</name>
<proteinExistence type="predicted"/>
<organism evidence="3 4">
    <name type="scientific">Falsiroseomonas bella</name>
    <dbReference type="NCBI Taxonomy" id="2184016"/>
    <lineage>
        <taxon>Bacteria</taxon>
        <taxon>Pseudomonadati</taxon>
        <taxon>Pseudomonadota</taxon>
        <taxon>Alphaproteobacteria</taxon>
        <taxon>Acetobacterales</taxon>
        <taxon>Roseomonadaceae</taxon>
        <taxon>Falsiroseomonas</taxon>
    </lineage>
</organism>
<dbReference type="InterPro" id="IPR027385">
    <property type="entry name" value="Beta-barrel_OMP"/>
</dbReference>
<protein>
    <recommendedName>
        <fullName evidence="2">Outer membrane protein beta-barrel domain-containing protein</fullName>
    </recommendedName>
</protein>
<comment type="caution">
    <text evidence="3">The sequence shown here is derived from an EMBL/GenBank/DDBJ whole genome shotgun (WGS) entry which is preliminary data.</text>
</comment>
<evidence type="ECO:0000259" key="2">
    <source>
        <dbReference type="Pfam" id="PF13505"/>
    </source>
</evidence>
<dbReference type="SUPFAM" id="SSF56925">
    <property type="entry name" value="OMPA-like"/>
    <property type="match status" value="1"/>
</dbReference>
<evidence type="ECO:0000313" key="3">
    <source>
        <dbReference type="EMBL" id="PWS34006.1"/>
    </source>
</evidence>
<sequence length="262" mass="27455">MKRASRGPRASSGLAEWEEVTAMKTSRYALAGVLAVALPAMASAQPVTGLYLGAGMGFDIPLDQTISASGLADETLTIDWGTGFAGVLSLGYGFGNGVRAELEGSYRSTSIGGISGTDVANFSSGSQNSYGLMVNGFYDVRLGVDWVQPYLGAGLGYQWTELDGYRLGPADGRAFGMSASGTDGAFAYQAIVGAAFPLRAVPGLSLTAEYRFLGTFGHQSYDGYRINPKGVRTDAPLTLESQQHSLILFGLRYAFGGPPRAP</sequence>
<evidence type="ECO:0000256" key="1">
    <source>
        <dbReference type="ARBA" id="ARBA00022729"/>
    </source>
</evidence>
<dbReference type="AlphaFoldDB" id="A0A317F8U8"/>
<feature type="domain" description="Outer membrane protein beta-barrel" evidence="2">
    <location>
        <begin position="29"/>
        <end position="217"/>
    </location>
</feature>
<reference evidence="4" key="1">
    <citation type="submission" date="2018-05" db="EMBL/GenBank/DDBJ databases">
        <authorList>
            <person name="Du Z."/>
            <person name="Wang X."/>
        </authorList>
    </citation>
    <scope>NUCLEOTIDE SEQUENCE [LARGE SCALE GENOMIC DNA]</scope>
    <source>
        <strain evidence="4">CQN31</strain>
    </source>
</reference>
<gene>
    <name evidence="3" type="ORF">DFH01_27110</name>
</gene>